<accession>A0A4R7TEI4</accession>
<dbReference type="UniPathway" id="UPA00261">
    <property type="reaction ID" value="UER00373"/>
</dbReference>
<proteinExistence type="predicted"/>
<keyword evidence="6" id="KW-0560">Oxidoreductase</keyword>
<dbReference type="RefSeq" id="WP_133980498.1">
    <property type="nucleotide sequence ID" value="NZ_SOCE01000001.1"/>
</dbReference>
<protein>
    <recommendedName>
        <fullName evidence="2">proline dehydrogenase</fullName>
        <ecNumber evidence="2">1.5.5.2</ecNumber>
    </recommendedName>
</protein>
<feature type="binding site" evidence="10">
    <location>
        <position position="202"/>
    </location>
    <ligand>
        <name>FAD</name>
        <dbReference type="ChEBI" id="CHEBI:57692"/>
    </ligand>
</feature>
<feature type="binding site" evidence="10">
    <location>
        <position position="136"/>
    </location>
    <ligand>
        <name>FAD</name>
        <dbReference type="ChEBI" id="CHEBI:57692"/>
    </ligand>
</feature>
<keyword evidence="13" id="KW-1185">Reference proteome</keyword>
<keyword evidence="5 10" id="KW-0274">FAD</keyword>
<keyword evidence="7" id="KW-0642">Proline metabolism</keyword>
<dbReference type="PANTHER" id="PTHR13914:SF0">
    <property type="entry name" value="PROLINE DEHYDROGENASE 1, MITOCHONDRIAL"/>
    <property type="match status" value="1"/>
</dbReference>
<evidence type="ECO:0000259" key="11">
    <source>
        <dbReference type="Pfam" id="PF01619"/>
    </source>
</evidence>
<comment type="cofactor">
    <cofactor evidence="10">
        <name>FAD</name>
        <dbReference type="ChEBI" id="CHEBI:57692"/>
    </cofactor>
    <text evidence="10">Binds 1 FAD per subunit.</text>
</comment>
<dbReference type="InterPro" id="IPR002872">
    <property type="entry name" value="Proline_DH_dom"/>
</dbReference>
<reference evidence="12 13" key="1">
    <citation type="submission" date="2019-03" db="EMBL/GenBank/DDBJ databases">
        <title>Genomic Encyclopedia of Type Strains, Phase III (KMG-III): the genomes of soil and plant-associated and newly described type strains.</title>
        <authorList>
            <person name="Whitman W."/>
        </authorList>
    </citation>
    <scope>NUCLEOTIDE SEQUENCE [LARGE SCALE GENOMIC DNA]</scope>
    <source>
        <strain evidence="12 13">VKM Ac-2575</strain>
    </source>
</reference>
<gene>
    <name evidence="12" type="ORF">EV138_4193</name>
</gene>
<feature type="binding site" evidence="9">
    <location>
        <position position="290"/>
    </location>
    <ligand>
        <name>substrate</name>
    </ligand>
</feature>
<dbReference type="AlphaFoldDB" id="A0A4R7TEI4"/>
<dbReference type="PANTHER" id="PTHR13914">
    <property type="entry name" value="PROLINE OXIDASE"/>
    <property type="match status" value="1"/>
</dbReference>
<evidence type="ECO:0000313" key="12">
    <source>
        <dbReference type="EMBL" id="TDU90601.1"/>
    </source>
</evidence>
<evidence type="ECO:0000256" key="10">
    <source>
        <dbReference type="PIRSR" id="PIRSR000196-2"/>
    </source>
</evidence>
<organism evidence="12 13">
    <name type="scientific">Kribbella voronezhensis</name>
    <dbReference type="NCBI Taxonomy" id="2512212"/>
    <lineage>
        <taxon>Bacteria</taxon>
        <taxon>Bacillati</taxon>
        <taxon>Actinomycetota</taxon>
        <taxon>Actinomycetes</taxon>
        <taxon>Propionibacteriales</taxon>
        <taxon>Kribbellaceae</taxon>
        <taxon>Kribbella</taxon>
    </lineage>
</organism>
<evidence type="ECO:0000256" key="6">
    <source>
        <dbReference type="ARBA" id="ARBA00023002"/>
    </source>
</evidence>
<evidence type="ECO:0000313" key="13">
    <source>
        <dbReference type="Proteomes" id="UP000295151"/>
    </source>
</evidence>
<dbReference type="InterPro" id="IPR015659">
    <property type="entry name" value="Proline_oxidase"/>
</dbReference>
<feature type="binding site" evidence="10">
    <location>
        <begin position="227"/>
        <end position="228"/>
    </location>
    <ligand>
        <name>FAD</name>
        <dbReference type="ChEBI" id="CHEBI:57692"/>
    </ligand>
</feature>
<comment type="catalytic activity">
    <reaction evidence="8">
        <text>L-proline + a quinone = (S)-1-pyrroline-5-carboxylate + a quinol + H(+)</text>
        <dbReference type="Rhea" id="RHEA:23784"/>
        <dbReference type="ChEBI" id="CHEBI:15378"/>
        <dbReference type="ChEBI" id="CHEBI:17388"/>
        <dbReference type="ChEBI" id="CHEBI:24646"/>
        <dbReference type="ChEBI" id="CHEBI:60039"/>
        <dbReference type="ChEBI" id="CHEBI:132124"/>
        <dbReference type="EC" id="1.5.5.2"/>
    </reaction>
</comment>
<evidence type="ECO:0000256" key="9">
    <source>
        <dbReference type="PIRSR" id="PIRSR000196-1"/>
    </source>
</evidence>
<feature type="binding site" evidence="10">
    <location>
        <position position="164"/>
    </location>
    <ligand>
        <name>FAD</name>
        <dbReference type="ChEBI" id="CHEBI:57692"/>
    </ligand>
</feature>
<dbReference type="SUPFAM" id="SSF51730">
    <property type="entry name" value="FAD-linked oxidoreductase"/>
    <property type="match status" value="1"/>
</dbReference>
<evidence type="ECO:0000256" key="5">
    <source>
        <dbReference type="ARBA" id="ARBA00022827"/>
    </source>
</evidence>
<dbReference type="PIRSF" id="PIRSF000196">
    <property type="entry name" value="Pro_dehydrog"/>
    <property type="match status" value="1"/>
</dbReference>
<feature type="domain" description="Proline dehydrogenase" evidence="11">
    <location>
        <begin position="45"/>
        <end position="302"/>
    </location>
</feature>
<dbReference type="Gene3D" id="3.20.20.220">
    <property type="match status" value="1"/>
</dbReference>
<dbReference type="EC" id="1.5.5.2" evidence="2"/>
<keyword evidence="3" id="KW-0285">Flavoprotein</keyword>
<feature type="binding site" evidence="9">
    <location>
        <position position="289"/>
    </location>
    <ligand>
        <name>substrate</name>
    </ligand>
</feature>
<evidence type="ECO:0000256" key="8">
    <source>
        <dbReference type="ARBA" id="ARBA00048779"/>
    </source>
</evidence>
<evidence type="ECO:0000256" key="3">
    <source>
        <dbReference type="ARBA" id="ARBA00022630"/>
    </source>
</evidence>
<dbReference type="Pfam" id="PF01619">
    <property type="entry name" value="Pro_dh"/>
    <property type="match status" value="1"/>
</dbReference>
<dbReference type="InterPro" id="IPR008219">
    <property type="entry name" value="PRODH_bac_arc"/>
</dbReference>
<dbReference type="InterPro" id="IPR029041">
    <property type="entry name" value="FAD-linked_oxidoreductase-like"/>
</dbReference>
<dbReference type="EMBL" id="SOCE01000001">
    <property type="protein sequence ID" value="TDU90601.1"/>
    <property type="molecule type" value="Genomic_DNA"/>
</dbReference>
<dbReference type="OrthoDB" id="9773461at2"/>
<evidence type="ECO:0000256" key="1">
    <source>
        <dbReference type="ARBA" id="ARBA00004739"/>
    </source>
</evidence>
<evidence type="ECO:0000256" key="7">
    <source>
        <dbReference type="ARBA" id="ARBA00023062"/>
    </source>
</evidence>
<comment type="pathway">
    <text evidence="1">Amino-acid degradation; L-proline degradation into L-glutamate; L-glutamate from L-proline: step 1/2.</text>
</comment>
<comment type="caution">
    <text evidence="12">The sequence shown here is derived from an EMBL/GenBank/DDBJ whole genome shotgun (WGS) entry which is preliminary data.</text>
</comment>
<feature type="binding site" evidence="9">
    <location>
        <position position="98"/>
    </location>
    <ligand>
        <name>substrate</name>
    </ligand>
</feature>
<sequence length="309" mass="33601">MLRRILLGVSRSPQIKKAVSAMPVSSGIVARFVAGETAPEAVLATEKLVSSGLNVTLDHLGEDVTDAAAATATAEAYLTLLKQLSAAGLTANAEVSVKLSAVGQALPGDGEKIALENARSICHAARNAGTTVTLDMEDHTTTDSTLSILRELRQDFPETGAVLQAYLRRTEGDCRDLAYEGSRVRLCKGAYKEPESVAYQDKRSVDKAYVRAMKILMNGAGYPMIASHDPRLIAIAGSLADRANRRPGSFEYQMLFGIRPEEQLRLAGEGHTVRIYIPYGEDWYGYLVRRLAERPANLQFFARSLISKK</sequence>
<dbReference type="GO" id="GO:0004657">
    <property type="term" value="F:proline dehydrogenase activity"/>
    <property type="evidence" value="ECO:0007669"/>
    <property type="project" value="UniProtKB-EC"/>
</dbReference>
<dbReference type="GO" id="GO:0000166">
    <property type="term" value="F:nucleotide binding"/>
    <property type="evidence" value="ECO:0007669"/>
    <property type="project" value="UniProtKB-KW"/>
</dbReference>
<feature type="binding site" evidence="10">
    <location>
        <begin position="188"/>
        <end position="190"/>
    </location>
    <ligand>
        <name>FAD</name>
        <dbReference type="ChEBI" id="CHEBI:57692"/>
    </ligand>
</feature>
<keyword evidence="4 10" id="KW-0547">Nucleotide-binding</keyword>
<evidence type="ECO:0000256" key="4">
    <source>
        <dbReference type="ARBA" id="ARBA00022741"/>
    </source>
</evidence>
<name>A0A4R7TEI4_9ACTN</name>
<dbReference type="GO" id="GO:0010133">
    <property type="term" value="P:L-proline catabolic process to L-glutamate"/>
    <property type="evidence" value="ECO:0007669"/>
    <property type="project" value="UniProtKB-UniPathway"/>
</dbReference>
<evidence type="ECO:0000256" key="2">
    <source>
        <dbReference type="ARBA" id="ARBA00012695"/>
    </source>
</evidence>
<dbReference type="Proteomes" id="UP000295151">
    <property type="component" value="Unassembled WGS sequence"/>
</dbReference>